<evidence type="ECO:0000313" key="5">
    <source>
        <dbReference type="EMBL" id="MBB3046781.1"/>
    </source>
</evidence>
<dbReference type="PANTHER" id="PTHR43434">
    <property type="entry name" value="PHOSPHOGLYCOLATE PHOSPHATASE"/>
    <property type="match status" value="1"/>
</dbReference>
<dbReference type="EC" id="3.1.3.18" evidence="5"/>
<keyword evidence="4" id="KW-0119">Carbohydrate metabolism</keyword>
<dbReference type="EMBL" id="JACHWY010000001">
    <property type="protein sequence ID" value="MBB3046781.1"/>
    <property type="molecule type" value="Genomic_DNA"/>
</dbReference>
<gene>
    <name evidence="5" type="ORF">FHR99_001017</name>
</gene>
<dbReference type="InterPro" id="IPR041492">
    <property type="entry name" value="HAD_2"/>
</dbReference>
<dbReference type="AlphaFoldDB" id="A0A7W4W3I9"/>
<dbReference type="InterPro" id="IPR023198">
    <property type="entry name" value="PGP-like_dom2"/>
</dbReference>
<dbReference type="SUPFAM" id="SSF56784">
    <property type="entry name" value="HAD-like"/>
    <property type="match status" value="1"/>
</dbReference>
<protein>
    <submittedName>
        <fullName evidence="5">Phosphoglycolate phosphatase</fullName>
        <ecNumber evidence="5">3.1.3.18</ecNumber>
    </submittedName>
</protein>
<dbReference type="GO" id="GO:0008967">
    <property type="term" value="F:phosphoglycolate phosphatase activity"/>
    <property type="evidence" value="ECO:0007669"/>
    <property type="project" value="UniProtKB-EC"/>
</dbReference>
<evidence type="ECO:0000256" key="4">
    <source>
        <dbReference type="ARBA" id="ARBA00023277"/>
    </source>
</evidence>
<dbReference type="SFLD" id="SFLDS00003">
    <property type="entry name" value="Haloacid_Dehalogenase"/>
    <property type="match status" value="1"/>
</dbReference>
<dbReference type="InterPro" id="IPR023214">
    <property type="entry name" value="HAD_sf"/>
</dbReference>
<evidence type="ECO:0000313" key="6">
    <source>
        <dbReference type="Proteomes" id="UP000537130"/>
    </source>
</evidence>
<organism evidence="5 6">
    <name type="scientific">Litorivivens lipolytica</name>
    <dbReference type="NCBI Taxonomy" id="1524264"/>
    <lineage>
        <taxon>Bacteria</taxon>
        <taxon>Pseudomonadati</taxon>
        <taxon>Pseudomonadota</taxon>
        <taxon>Gammaproteobacteria</taxon>
        <taxon>Litorivivens</taxon>
    </lineage>
</organism>
<comment type="caution">
    <text evidence="5">The sequence shown here is derived from an EMBL/GenBank/DDBJ whole genome shotgun (WGS) entry which is preliminary data.</text>
</comment>
<dbReference type="GO" id="GO:0046872">
    <property type="term" value="F:metal ion binding"/>
    <property type="evidence" value="ECO:0007669"/>
    <property type="project" value="UniProtKB-KW"/>
</dbReference>
<dbReference type="InterPro" id="IPR050155">
    <property type="entry name" value="HAD-like_hydrolase_sf"/>
</dbReference>
<dbReference type="SFLD" id="SFLDG01129">
    <property type="entry name" value="C1.5:_HAD__Beta-PGM__Phosphata"/>
    <property type="match status" value="1"/>
</dbReference>
<proteinExistence type="predicted"/>
<dbReference type="NCBIfam" id="TIGR01509">
    <property type="entry name" value="HAD-SF-IA-v3"/>
    <property type="match status" value="1"/>
</dbReference>
<evidence type="ECO:0000256" key="1">
    <source>
        <dbReference type="ARBA" id="ARBA00022723"/>
    </source>
</evidence>
<accession>A0A7W4W3I9</accession>
<dbReference type="Gene3D" id="3.40.50.1000">
    <property type="entry name" value="HAD superfamily/HAD-like"/>
    <property type="match status" value="1"/>
</dbReference>
<dbReference type="Gene3D" id="1.10.150.240">
    <property type="entry name" value="Putative phosphatase, domain 2"/>
    <property type="match status" value="1"/>
</dbReference>
<sequence>MISALLFDLDGTLIDTAPDFAEVLNGMRRRRELPDIPFADIHATVSDGARALVELGFDLSEGEEGFEALRQELLDHYLKSLSVHSRLYPGMDDVLSWAESREIPWGVVTNKPSLYAEPLLRDLELDARCASLICPDHVKQRKPHPEPILLACARIGVDARSAVYVGDHRRDIEAGKNAGCTTIACRYGYVHDSDPAESWGADYTVDKANELTALLETL</sequence>
<dbReference type="NCBIfam" id="TIGR01549">
    <property type="entry name" value="HAD-SF-IA-v1"/>
    <property type="match status" value="1"/>
</dbReference>
<dbReference type="SFLD" id="SFLDG01135">
    <property type="entry name" value="C1.5.6:_HAD__Beta-PGM__Phospha"/>
    <property type="match status" value="1"/>
</dbReference>
<dbReference type="InterPro" id="IPR036412">
    <property type="entry name" value="HAD-like_sf"/>
</dbReference>
<dbReference type="PANTHER" id="PTHR43434:SF23">
    <property type="entry name" value="PHOSPHOGLYCOLATE PHOSPHATASE"/>
    <property type="match status" value="1"/>
</dbReference>
<evidence type="ECO:0000256" key="3">
    <source>
        <dbReference type="ARBA" id="ARBA00022842"/>
    </source>
</evidence>
<name>A0A7W4W3I9_9GAMM</name>
<dbReference type="Pfam" id="PF13419">
    <property type="entry name" value="HAD_2"/>
    <property type="match status" value="1"/>
</dbReference>
<keyword evidence="3" id="KW-0460">Magnesium</keyword>
<reference evidence="5 6" key="1">
    <citation type="submission" date="2020-08" db="EMBL/GenBank/DDBJ databases">
        <title>Genomic Encyclopedia of Type Strains, Phase III (KMG-III): the genomes of soil and plant-associated and newly described type strains.</title>
        <authorList>
            <person name="Whitman W."/>
        </authorList>
    </citation>
    <scope>NUCLEOTIDE SEQUENCE [LARGE SCALE GENOMIC DNA]</scope>
    <source>
        <strain evidence="5 6">CECT 8654</strain>
    </source>
</reference>
<dbReference type="Proteomes" id="UP000537130">
    <property type="component" value="Unassembled WGS sequence"/>
</dbReference>
<evidence type="ECO:0000256" key="2">
    <source>
        <dbReference type="ARBA" id="ARBA00022801"/>
    </source>
</evidence>
<keyword evidence="6" id="KW-1185">Reference proteome</keyword>
<dbReference type="GO" id="GO:0006281">
    <property type="term" value="P:DNA repair"/>
    <property type="evidence" value="ECO:0007669"/>
    <property type="project" value="TreeGrafter"/>
</dbReference>
<dbReference type="InterPro" id="IPR006439">
    <property type="entry name" value="HAD-SF_hydro_IA"/>
</dbReference>
<dbReference type="RefSeq" id="WP_183409452.1">
    <property type="nucleotide sequence ID" value="NZ_JACHWY010000001.1"/>
</dbReference>
<keyword evidence="2 5" id="KW-0378">Hydrolase</keyword>
<dbReference type="FunFam" id="3.40.50.1000:FF:000022">
    <property type="entry name" value="Phosphoglycolate phosphatase"/>
    <property type="match status" value="1"/>
</dbReference>
<keyword evidence="1" id="KW-0479">Metal-binding</keyword>
<dbReference type="GO" id="GO:0005829">
    <property type="term" value="C:cytosol"/>
    <property type="evidence" value="ECO:0007669"/>
    <property type="project" value="TreeGrafter"/>
</dbReference>